<sequence>MGIMSGLADGSSCRLIRSLTLNPFLHVPVAIPTQPLSYSVLRRPVRRLFAGRSRPGADSPPVVRRRWARALGRVALAGGLALIAMPAHALDANMATVEQLEAINGVGPRTARIIVQERERAGLFESLEDLSDRVRGIGRKRLGRLRAAGLTVGAGVTVLGPNSIAMPQFAPSLPQATPIAP</sequence>
<reference evidence="1 2" key="1">
    <citation type="submission" date="2017-05" db="EMBL/GenBank/DDBJ databases">
        <title>Complete and WGS of Bordetella genogroups.</title>
        <authorList>
            <person name="Spilker T."/>
            <person name="LiPuma J."/>
        </authorList>
    </citation>
    <scope>NUCLEOTIDE SEQUENCE [LARGE SCALE GENOMIC DNA]</scope>
    <source>
        <strain evidence="1 2">AU9919</strain>
    </source>
</reference>
<dbReference type="SUPFAM" id="SSF47781">
    <property type="entry name" value="RuvA domain 2-like"/>
    <property type="match status" value="1"/>
</dbReference>
<evidence type="ECO:0000313" key="2">
    <source>
        <dbReference type="Proteomes" id="UP000216885"/>
    </source>
</evidence>
<protein>
    <recommendedName>
        <fullName evidence="3">DUF655 domain-containing protein</fullName>
    </recommendedName>
</protein>
<accession>A0A261U7Q8</accession>
<proteinExistence type="predicted"/>
<dbReference type="Pfam" id="PF12836">
    <property type="entry name" value="HHH_3"/>
    <property type="match status" value="1"/>
</dbReference>
<organism evidence="1 2">
    <name type="scientific">Bordetella genomosp. 4</name>
    <dbReference type="NCBI Taxonomy" id="463044"/>
    <lineage>
        <taxon>Bacteria</taxon>
        <taxon>Pseudomonadati</taxon>
        <taxon>Pseudomonadota</taxon>
        <taxon>Betaproteobacteria</taxon>
        <taxon>Burkholderiales</taxon>
        <taxon>Alcaligenaceae</taxon>
        <taxon>Bordetella</taxon>
    </lineage>
</organism>
<name>A0A261U7Q8_9BORD</name>
<dbReference type="PANTHER" id="PTHR21180">
    <property type="entry name" value="ENDONUCLEASE/EXONUCLEASE/PHOSPHATASE FAMILY DOMAIN-CONTAINING PROTEIN 1"/>
    <property type="match status" value="1"/>
</dbReference>
<comment type="caution">
    <text evidence="1">The sequence shown here is derived from an EMBL/GenBank/DDBJ whole genome shotgun (WGS) entry which is preliminary data.</text>
</comment>
<keyword evidence="2" id="KW-1185">Reference proteome</keyword>
<dbReference type="AlphaFoldDB" id="A0A261U7Q8"/>
<dbReference type="Gene3D" id="1.10.150.280">
    <property type="entry name" value="AF1531-like domain"/>
    <property type="match status" value="1"/>
</dbReference>
<dbReference type="PANTHER" id="PTHR21180:SF32">
    <property type="entry name" value="ENDONUCLEASE_EXONUCLEASE_PHOSPHATASE FAMILY DOMAIN-CONTAINING PROTEIN 1"/>
    <property type="match status" value="1"/>
</dbReference>
<dbReference type="InterPro" id="IPR051675">
    <property type="entry name" value="Endo/Exo/Phosphatase_dom_1"/>
</dbReference>
<evidence type="ECO:0008006" key="3">
    <source>
        <dbReference type="Google" id="ProtNLM"/>
    </source>
</evidence>
<dbReference type="Proteomes" id="UP000216885">
    <property type="component" value="Unassembled WGS sequence"/>
</dbReference>
<gene>
    <name evidence="1" type="ORF">CAL20_08630</name>
</gene>
<dbReference type="EMBL" id="NEVQ01000012">
    <property type="protein sequence ID" value="OZI57452.1"/>
    <property type="molecule type" value="Genomic_DNA"/>
</dbReference>
<evidence type="ECO:0000313" key="1">
    <source>
        <dbReference type="EMBL" id="OZI57452.1"/>
    </source>
</evidence>
<dbReference type="InterPro" id="IPR010994">
    <property type="entry name" value="RuvA_2-like"/>
</dbReference>